<sequence length="283" mass="30837">MADDQEPIAEIRDDVPASARVYGWALGSKDNYQVDRDFALRTAPAFPESIDITRQNRLFLYRAVRYLAVEAGIRQFLDMGCGLPADDNVHQVAQRFAPDARVVYVDHDPVVLAHARALLAGDGSTIVVTADFRDHEAVLARPDVRRLIDFDEPLAVLFLSVGHHLTDADDPAGIIAALMDGAAPGSHLAFSQIVCSDPGRAADLDARMRAAGIPWQNRSRDEVDALLTAGLEPVEPGLVNLMEWRPDPGQPPLAPVPDELAPFVGASKMGRDMCEYGGVLRKR</sequence>
<dbReference type="RefSeq" id="WP_173094149.1">
    <property type="nucleotide sequence ID" value="NZ_CP053892.1"/>
</dbReference>
<name>A0A7D3VQN1_ACTVE</name>
<keyword evidence="2" id="KW-1185">Reference proteome</keyword>
<dbReference type="InterPro" id="IPR006764">
    <property type="entry name" value="SAM_dep_MeTrfase_SAV2177_type"/>
</dbReference>
<gene>
    <name evidence="1" type="ORF">ACTIVE_1469</name>
</gene>
<dbReference type="Gene3D" id="3.40.50.150">
    <property type="entry name" value="Vaccinia Virus protein VP39"/>
    <property type="match status" value="1"/>
</dbReference>
<dbReference type="EMBL" id="CP053892">
    <property type="protein sequence ID" value="QKG19833.1"/>
    <property type="molecule type" value="Genomic_DNA"/>
</dbReference>
<reference evidence="1 2" key="1">
    <citation type="submission" date="2020-05" db="EMBL/GenBank/DDBJ databases">
        <title>Actinomadura verrucosospora NRRL-B18236 (PFL_A860) Genome sequencing and assembly.</title>
        <authorList>
            <person name="Samborskyy M."/>
        </authorList>
    </citation>
    <scope>NUCLEOTIDE SEQUENCE [LARGE SCALE GENOMIC DNA]</scope>
    <source>
        <strain evidence="1 2">NRRL:B18236</strain>
    </source>
</reference>
<protein>
    <recommendedName>
        <fullName evidence="3">S-adenosyl methyltransferase</fullName>
    </recommendedName>
</protein>
<evidence type="ECO:0000313" key="1">
    <source>
        <dbReference type="EMBL" id="QKG19833.1"/>
    </source>
</evidence>
<dbReference type="SUPFAM" id="SSF53335">
    <property type="entry name" value="S-adenosyl-L-methionine-dependent methyltransferases"/>
    <property type="match status" value="1"/>
</dbReference>
<dbReference type="PIRSF" id="PIRSF017393">
    <property type="entry name" value="MTase_SAV2177"/>
    <property type="match status" value="1"/>
</dbReference>
<organism evidence="1 2">
    <name type="scientific">Actinomadura verrucosospora</name>
    <dbReference type="NCBI Taxonomy" id="46165"/>
    <lineage>
        <taxon>Bacteria</taxon>
        <taxon>Bacillati</taxon>
        <taxon>Actinomycetota</taxon>
        <taxon>Actinomycetes</taxon>
        <taxon>Streptosporangiales</taxon>
        <taxon>Thermomonosporaceae</taxon>
        <taxon>Actinomadura</taxon>
    </lineage>
</organism>
<dbReference type="InterPro" id="IPR029063">
    <property type="entry name" value="SAM-dependent_MTases_sf"/>
</dbReference>
<dbReference type="Proteomes" id="UP000501240">
    <property type="component" value="Chromosome"/>
</dbReference>
<dbReference type="AlphaFoldDB" id="A0A7D3VQN1"/>
<dbReference type="Pfam" id="PF04672">
    <property type="entry name" value="Methyltransf_19"/>
    <property type="match status" value="1"/>
</dbReference>
<accession>A0A7D3VQN1</accession>
<evidence type="ECO:0008006" key="3">
    <source>
        <dbReference type="Google" id="ProtNLM"/>
    </source>
</evidence>
<proteinExistence type="predicted"/>
<evidence type="ECO:0000313" key="2">
    <source>
        <dbReference type="Proteomes" id="UP000501240"/>
    </source>
</evidence>